<evidence type="ECO:0000313" key="4">
    <source>
        <dbReference type="Proteomes" id="UP000081671"/>
    </source>
</evidence>
<proteinExistence type="predicted"/>
<dbReference type="FunCoup" id="A0A1S3FNH2">
    <property type="interactions" value="12"/>
</dbReference>
<protein>
    <submittedName>
        <fullName evidence="5">TNFAIP3-interacting protein 3</fullName>
    </submittedName>
</protein>
<feature type="region of interest" description="Disordered" evidence="2">
    <location>
        <begin position="45"/>
        <end position="104"/>
    </location>
</feature>
<gene>
    <name evidence="5" type="primary">Tnip3</name>
</gene>
<dbReference type="GO" id="GO:0005737">
    <property type="term" value="C:cytoplasm"/>
    <property type="evidence" value="ECO:0007669"/>
    <property type="project" value="UniProtKB-ARBA"/>
</dbReference>
<evidence type="ECO:0000256" key="2">
    <source>
        <dbReference type="SAM" id="MobiDB-lite"/>
    </source>
</evidence>
<dbReference type="AlphaFoldDB" id="A0A1S3FNH2"/>
<dbReference type="FunFam" id="1.20.5.990:FF:000004">
    <property type="entry name" value="TNFAIP3 interacting protein 3"/>
    <property type="match status" value="1"/>
</dbReference>
<name>A0A1S3FNH2_DIPOR</name>
<dbReference type="KEGG" id="dord:105989868"/>
<dbReference type="OrthoDB" id="5969558at2759"/>
<dbReference type="PANTHER" id="PTHR31882:SF2">
    <property type="entry name" value="TNFAIP3-INTERACTING PROTEIN 3"/>
    <property type="match status" value="1"/>
</dbReference>
<feature type="region of interest" description="Disordered" evidence="2">
    <location>
        <begin position="159"/>
        <end position="195"/>
    </location>
</feature>
<sequence>MVPRGHLINRRNKKQDEKLIMFANQCEDPERCDSLELDNKIRDLIERNSPPDPKGVTPSHRTFSSPKTPGNPASMSVQDTPGIKGGSPMENAEYAQSSRRKNLPKSLEHKIQCLEKQRKELLEVNQQWDKQFRSMKDLYERKVAELRVKLAAAEKLLGTLEKERPQSQQKGGLQEDPQHGLQPYPRPQEKENERVNEELQELKKENKLLREKNMLVNKTKEHYESEIQRLNKVLQDVLKTESSSLPWECSRLGKGECNHSELRIEMEVLRQQVQIYEEDFRKERSDRERLNQEKEELQQINQTSQSLLNRLNSQIKACQMEKEKLEKQLKQRHFCKCGVVSYLMDSWGPTDSGATRDPCKHPTASGALLNAFCQMFHTRPRLLRKGSPSVETSSSRGQAMKACCKASSRIAAVACFCQDCASSTGLPMFDSLSAEKATGTEILIGQRSPITVQSDTISCSINMKLDASP</sequence>
<feature type="compositionally biased region" description="Polar residues" evidence="2">
    <location>
        <begin position="59"/>
        <end position="79"/>
    </location>
</feature>
<dbReference type="InParanoid" id="A0A1S3FNH2"/>
<dbReference type="Pfam" id="PF16516">
    <property type="entry name" value="CC2-LZ"/>
    <property type="match status" value="1"/>
</dbReference>
<dbReference type="Gene3D" id="1.20.5.990">
    <property type="entry name" value="Nemo cc2-lz domain - 1d5 darpin complex"/>
    <property type="match status" value="1"/>
</dbReference>
<accession>A0A1S3FNH2</accession>
<dbReference type="GO" id="GO:0006357">
    <property type="term" value="P:regulation of transcription by RNA polymerase II"/>
    <property type="evidence" value="ECO:0007669"/>
    <property type="project" value="TreeGrafter"/>
</dbReference>
<evidence type="ECO:0000259" key="3">
    <source>
        <dbReference type="Pfam" id="PF16516"/>
    </source>
</evidence>
<dbReference type="Proteomes" id="UP000081671">
    <property type="component" value="Unplaced"/>
</dbReference>
<dbReference type="CTD" id="79931"/>
<dbReference type="RefSeq" id="XP_012877569.1">
    <property type="nucleotide sequence ID" value="XM_013022115.1"/>
</dbReference>
<reference evidence="5" key="1">
    <citation type="submission" date="2025-08" db="UniProtKB">
        <authorList>
            <consortium name="RefSeq"/>
        </authorList>
    </citation>
    <scope>IDENTIFICATION</scope>
    <source>
        <tissue evidence="5">Kidney</tissue>
    </source>
</reference>
<evidence type="ECO:0000256" key="1">
    <source>
        <dbReference type="ARBA" id="ARBA00023054"/>
    </source>
</evidence>
<keyword evidence="4" id="KW-1185">Reference proteome</keyword>
<dbReference type="PANTHER" id="PTHR31882">
    <property type="entry name" value="TNFAIP3-INTERACTING PROTEIN COILED COIL FAMILY MEMBER"/>
    <property type="match status" value="1"/>
</dbReference>
<dbReference type="GO" id="GO:0043122">
    <property type="term" value="P:regulation of canonical NF-kappaB signal transduction"/>
    <property type="evidence" value="ECO:0007669"/>
    <property type="project" value="UniProtKB-ARBA"/>
</dbReference>
<dbReference type="GO" id="GO:0071222">
    <property type="term" value="P:cellular response to lipopolysaccharide"/>
    <property type="evidence" value="ECO:0007669"/>
    <property type="project" value="TreeGrafter"/>
</dbReference>
<keyword evidence="1" id="KW-0175">Coiled coil</keyword>
<evidence type="ECO:0000313" key="5">
    <source>
        <dbReference type="RefSeq" id="XP_012877569.1"/>
    </source>
</evidence>
<organism evidence="4 5">
    <name type="scientific">Dipodomys ordii</name>
    <name type="common">Ord's kangaroo rat</name>
    <dbReference type="NCBI Taxonomy" id="10020"/>
    <lineage>
        <taxon>Eukaryota</taxon>
        <taxon>Metazoa</taxon>
        <taxon>Chordata</taxon>
        <taxon>Craniata</taxon>
        <taxon>Vertebrata</taxon>
        <taxon>Euteleostomi</taxon>
        <taxon>Mammalia</taxon>
        <taxon>Eutheria</taxon>
        <taxon>Euarchontoglires</taxon>
        <taxon>Glires</taxon>
        <taxon>Rodentia</taxon>
        <taxon>Castorimorpha</taxon>
        <taxon>Heteromyidae</taxon>
        <taxon>Dipodomyinae</taxon>
        <taxon>Dipodomys</taxon>
    </lineage>
</organism>
<dbReference type="InterPro" id="IPR032419">
    <property type="entry name" value="CC2-LZ_dom"/>
</dbReference>
<dbReference type="GeneID" id="105989868"/>
<feature type="domain" description="NF-kappa-B essential modulator NEMO CC2-LZ" evidence="3">
    <location>
        <begin position="217"/>
        <end position="311"/>
    </location>
</feature>